<evidence type="ECO:0000313" key="3">
    <source>
        <dbReference type="Proteomes" id="UP000679247"/>
    </source>
</evidence>
<dbReference type="SUPFAM" id="SSF56601">
    <property type="entry name" value="beta-lactamase/transpeptidase-like"/>
    <property type="match status" value="1"/>
</dbReference>
<accession>A0ABX8FCL5</accession>
<organism evidence="2 3">
    <name type="scientific">Cytobacillus gottheilii</name>
    <dbReference type="NCBI Taxonomy" id="859144"/>
    <lineage>
        <taxon>Bacteria</taxon>
        <taxon>Bacillati</taxon>
        <taxon>Bacillota</taxon>
        <taxon>Bacilli</taxon>
        <taxon>Bacillales</taxon>
        <taxon>Bacillaceae</taxon>
        <taxon>Cytobacillus</taxon>
    </lineage>
</organism>
<dbReference type="Gene3D" id="3.40.710.10">
    <property type="entry name" value="DD-peptidase/beta-lactamase superfamily"/>
    <property type="match status" value="1"/>
</dbReference>
<dbReference type="InterPro" id="IPR001466">
    <property type="entry name" value="Beta-lactam-related"/>
</dbReference>
<keyword evidence="3" id="KW-1185">Reference proteome</keyword>
<reference evidence="2 3" key="1">
    <citation type="submission" date="2021-03" db="EMBL/GenBank/DDBJ databases">
        <title>The first data on the complete genome of the tetrodotoxin-producing bacterium.</title>
        <authorList>
            <person name="Melnikova D.I."/>
            <person name="Nijland R."/>
            <person name="Magarlamov T.Y."/>
        </authorList>
    </citation>
    <scope>NUCLEOTIDE SEQUENCE [LARGE SCALE GENOMIC DNA]</scope>
    <source>
        <strain evidence="2 3">1839</strain>
    </source>
</reference>
<dbReference type="Pfam" id="PF00144">
    <property type="entry name" value="Beta-lactamase"/>
    <property type="match status" value="1"/>
</dbReference>
<name>A0ABX8FCL5_9BACI</name>
<protein>
    <submittedName>
        <fullName evidence="2">Beta-lactamase family protein</fullName>
    </submittedName>
</protein>
<evidence type="ECO:0000313" key="2">
    <source>
        <dbReference type="EMBL" id="QVY62120.1"/>
    </source>
</evidence>
<dbReference type="Proteomes" id="UP000679247">
    <property type="component" value="Chromosome"/>
</dbReference>
<dbReference type="InterPro" id="IPR012338">
    <property type="entry name" value="Beta-lactam/transpept-like"/>
</dbReference>
<dbReference type="PANTHER" id="PTHR43283">
    <property type="entry name" value="BETA-LACTAMASE-RELATED"/>
    <property type="match status" value="1"/>
</dbReference>
<sequence>MDKGENILDKLSDLITWLEEIKEKNQSSASSLYILRDNEVILEHYNGYHSNSTDAVPITSSSQFNIASARKSYLGLAVAYALYEGKIKSLDDYAINYFEDIDEQLLGKTTIRHLVTHSHGLHEKENGAIFREFEPGQGWAYRGVNVLMMTRLVNRLFNMSFPALLEERVFSPLGFKETAWQTKENELLVKEIIDPEAKGSFKLGSYADGTESNLHTSAREFAEWGNLHLNKGFVNGKQIVPSEVIEIATRIQSPIYKDNKLPQNSLFWYVQGTPTVYSEIGERVPKGSYQILGITGPTLLVIPEYNVVVAKMYNKRYNYGGENYLYYLREFSNLVADTFQKRRL</sequence>
<dbReference type="PANTHER" id="PTHR43283:SF7">
    <property type="entry name" value="BETA-LACTAMASE-RELATED DOMAIN-CONTAINING PROTEIN"/>
    <property type="match status" value="1"/>
</dbReference>
<evidence type="ECO:0000259" key="1">
    <source>
        <dbReference type="Pfam" id="PF00144"/>
    </source>
</evidence>
<dbReference type="EMBL" id="CP071709">
    <property type="protein sequence ID" value="QVY62120.1"/>
    <property type="molecule type" value="Genomic_DNA"/>
</dbReference>
<gene>
    <name evidence="2" type="ORF">J1899_03145</name>
</gene>
<dbReference type="InterPro" id="IPR050789">
    <property type="entry name" value="Diverse_Enzym_Activities"/>
</dbReference>
<proteinExistence type="predicted"/>
<feature type="domain" description="Beta-lactamase-related" evidence="1">
    <location>
        <begin position="19"/>
        <end position="325"/>
    </location>
</feature>